<sequence length="139" mass="16235">MAHFKSRIWNYFKVSSDNETTAECKLCHEQSLSSKIVRGKTPKLFSTKPLWNHVKHKHPSVYKLQNESKVDATENYNPNPDVSKLCDDNFSSQEQPQQSQHQPTLQMIIDRNKQWNFNDPRSKAISRKICEMMTLDAEP</sequence>
<dbReference type="Pfam" id="PF02892">
    <property type="entry name" value="zf-BED"/>
    <property type="match status" value="1"/>
</dbReference>
<dbReference type="Proteomes" id="UP001497644">
    <property type="component" value="Unassembled WGS sequence"/>
</dbReference>
<keyword evidence="7" id="KW-1185">Reference proteome</keyword>
<gene>
    <name evidence="6" type="ORF">LPLAT_LOCUS5553</name>
</gene>
<evidence type="ECO:0000256" key="4">
    <source>
        <dbReference type="SAM" id="MobiDB-lite"/>
    </source>
</evidence>
<accession>A0AAV2MXM8</accession>
<feature type="region of interest" description="Disordered" evidence="4">
    <location>
        <begin position="68"/>
        <end position="105"/>
    </location>
</feature>
<evidence type="ECO:0000313" key="6">
    <source>
        <dbReference type="EMBL" id="CAL1672148.1"/>
    </source>
</evidence>
<dbReference type="GO" id="GO:0008270">
    <property type="term" value="F:zinc ion binding"/>
    <property type="evidence" value="ECO:0007669"/>
    <property type="project" value="UniProtKB-KW"/>
</dbReference>
<dbReference type="EMBL" id="CAXIPU020000446">
    <property type="protein sequence ID" value="CAL1672148.1"/>
    <property type="molecule type" value="Genomic_DNA"/>
</dbReference>
<reference evidence="6" key="1">
    <citation type="submission" date="2024-04" db="EMBL/GenBank/DDBJ databases">
        <authorList>
            <consortium name="Molecular Ecology Group"/>
        </authorList>
    </citation>
    <scope>NUCLEOTIDE SEQUENCE</scope>
</reference>
<proteinExistence type="predicted"/>
<organism evidence="6 7">
    <name type="scientific">Lasius platythorax</name>
    <dbReference type="NCBI Taxonomy" id="488582"/>
    <lineage>
        <taxon>Eukaryota</taxon>
        <taxon>Metazoa</taxon>
        <taxon>Ecdysozoa</taxon>
        <taxon>Arthropoda</taxon>
        <taxon>Hexapoda</taxon>
        <taxon>Insecta</taxon>
        <taxon>Pterygota</taxon>
        <taxon>Neoptera</taxon>
        <taxon>Endopterygota</taxon>
        <taxon>Hymenoptera</taxon>
        <taxon>Apocrita</taxon>
        <taxon>Aculeata</taxon>
        <taxon>Formicoidea</taxon>
        <taxon>Formicidae</taxon>
        <taxon>Formicinae</taxon>
        <taxon>Lasius</taxon>
        <taxon>Lasius</taxon>
    </lineage>
</organism>
<evidence type="ECO:0000259" key="5">
    <source>
        <dbReference type="Pfam" id="PF02892"/>
    </source>
</evidence>
<evidence type="ECO:0000256" key="1">
    <source>
        <dbReference type="ARBA" id="ARBA00022723"/>
    </source>
</evidence>
<evidence type="ECO:0000256" key="2">
    <source>
        <dbReference type="ARBA" id="ARBA00022771"/>
    </source>
</evidence>
<keyword evidence="3" id="KW-0862">Zinc</keyword>
<keyword evidence="1" id="KW-0479">Metal-binding</keyword>
<comment type="caution">
    <text evidence="6">The sequence shown here is derived from an EMBL/GenBank/DDBJ whole genome shotgun (WGS) entry which is preliminary data.</text>
</comment>
<evidence type="ECO:0000313" key="7">
    <source>
        <dbReference type="Proteomes" id="UP001497644"/>
    </source>
</evidence>
<dbReference type="SMART" id="SM00614">
    <property type="entry name" value="ZnF_BED"/>
    <property type="match status" value="1"/>
</dbReference>
<evidence type="ECO:0000256" key="3">
    <source>
        <dbReference type="ARBA" id="ARBA00022833"/>
    </source>
</evidence>
<feature type="compositionally biased region" description="Low complexity" evidence="4">
    <location>
        <begin position="91"/>
        <end position="103"/>
    </location>
</feature>
<feature type="domain" description="BED-type" evidence="5">
    <location>
        <begin position="6"/>
        <end position="59"/>
    </location>
</feature>
<dbReference type="InterPro" id="IPR036236">
    <property type="entry name" value="Znf_C2H2_sf"/>
</dbReference>
<dbReference type="InterPro" id="IPR003656">
    <property type="entry name" value="Znf_BED"/>
</dbReference>
<keyword evidence="2" id="KW-0863">Zinc-finger</keyword>
<protein>
    <recommendedName>
        <fullName evidence="5">BED-type domain-containing protein</fullName>
    </recommendedName>
</protein>
<dbReference type="GO" id="GO:0003677">
    <property type="term" value="F:DNA binding"/>
    <property type="evidence" value="ECO:0007669"/>
    <property type="project" value="InterPro"/>
</dbReference>
<dbReference type="SUPFAM" id="SSF57667">
    <property type="entry name" value="beta-beta-alpha zinc fingers"/>
    <property type="match status" value="1"/>
</dbReference>
<name>A0AAV2MXM8_9HYME</name>
<dbReference type="AlphaFoldDB" id="A0AAV2MXM8"/>